<dbReference type="InParanoid" id="G0QND3"/>
<keyword evidence="2" id="KW-0378">Hydrolase</keyword>
<dbReference type="SUPFAM" id="SSF53474">
    <property type="entry name" value="alpha/beta-Hydrolases"/>
    <property type="match status" value="1"/>
</dbReference>
<protein>
    <submittedName>
        <fullName evidence="2">Serine esterase, putative</fullName>
        <ecNumber evidence="2">3.1.1.3</ecNumber>
    </submittedName>
</protein>
<dbReference type="PANTHER" id="PTHR12482:SF5">
    <property type="entry name" value="DUF676 DOMAIN-CONTAINING PROTEIN"/>
    <property type="match status" value="1"/>
</dbReference>
<organism evidence="2 3">
    <name type="scientific">Ichthyophthirius multifiliis</name>
    <name type="common">White spot disease agent</name>
    <name type="synonym">Ich</name>
    <dbReference type="NCBI Taxonomy" id="5932"/>
    <lineage>
        <taxon>Eukaryota</taxon>
        <taxon>Sar</taxon>
        <taxon>Alveolata</taxon>
        <taxon>Ciliophora</taxon>
        <taxon>Intramacronucleata</taxon>
        <taxon>Oligohymenophorea</taxon>
        <taxon>Hymenostomatida</taxon>
        <taxon>Ophryoglenina</taxon>
        <taxon>Ichthyophthirius</taxon>
    </lineage>
</organism>
<evidence type="ECO:0000313" key="2">
    <source>
        <dbReference type="EMBL" id="EGR33266.1"/>
    </source>
</evidence>
<dbReference type="eggNOG" id="KOG2205">
    <property type="taxonomic scope" value="Eukaryota"/>
</dbReference>
<dbReference type="GeneID" id="14909443"/>
<reference evidence="2 3" key="1">
    <citation type="submission" date="2011-07" db="EMBL/GenBank/DDBJ databases">
        <authorList>
            <person name="Coyne R."/>
            <person name="Brami D."/>
            <person name="Johnson J."/>
            <person name="Hostetler J."/>
            <person name="Hannick L."/>
            <person name="Clark T."/>
            <person name="Cassidy-Hanley D."/>
            <person name="Inman J."/>
        </authorList>
    </citation>
    <scope>NUCLEOTIDE SEQUENCE [LARGE SCALE GENOMIC DNA]</scope>
    <source>
        <strain evidence="2 3">G5</strain>
    </source>
</reference>
<dbReference type="EMBL" id="GL983480">
    <property type="protein sequence ID" value="EGR33266.1"/>
    <property type="molecule type" value="Genomic_DNA"/>
</dbReference>
<name>G0QND3_ICHMU</name>
<dbReference type="InterPro" id="IPR007751">
    <property type="entry name" value="DUF676_lipase-like"/>
</dbReference>
<dbReference type="OMA" id="YELAHEK"/>
<dbReference type="InterPro" id="IPR044294">
    <property type="entry name" value="Lipase-like"/>
</dbReference>
<proteinExistence type="predicted"/>
<dbReference type="EC" id="3.1.1.3" evidence="2"/>
<dbReference type="Pfam" id="PF05057">
    <property type="entry name" value="DUF676"/>
    <property type="match status" value="1"/>
</dbReference>
<dbReference type="GO" id="GO:0004806">
    <property type="term" value="F:triacylglycerol lipase activity"/>
    <property type="evidence" value="ECO:0007669"/>
    <property type="project" value="UniProtKB-EC"/>
</dbReference>
<accession>G0QND3</accession>
<keyword evidence="3" id="KW-1185">Reference proteome</keyword>
<dbReference type="Proteomes" id="UP000008983">
    <property type="component" value="Unassembled WGS sequence"/>
</dbReference>
<dbReference type="InterPro" id="IPR029058">
    <property type="entry name" value="AB_hydrolase_fold"/>
</dbReference>
<sequence length="287" mass="33684">MVFILYYIPFYYYCFFFQKKKKSEAHVIVFQHGFQGSSYDLKLFANNININHMDAIFLHSCSNENDTDCDIEIMGLNLAKEVRQFINAQLGSKKLQRLSFVGHSLGGLIIRSALPHLQDLEQYFHAFITFSTPHLGFMFSQSKMVNAGLWFMKTWNNTYSLKQMTMAETKQIEDTFIYRLAFKYGLKFFKHIILFSSPQDYYVPFYSARMQQTPGQFKDLKNSEIYNQMLEGIFKNVQSDRIHRVDVSFEIPGQTIDNMIGRAAHISFLENEALMKMILTDFKHIFI</sequence>
<evidence type="ECO:0000313" key="3">
    <source>
        <dbReference type="Proteomes" id="UP000008983"/>
    </source>
</evidence>
<evidence type="ECO:0000259" key="1">
    <source>
        <dbReference type="Pfam" id="PF05057"/>
    </source>
</evidence>
<dbReference type="PANTHER" id="PTHR12482">
    <property type="entry name" value="LIPASE ROG1-RELATED-RELATED"/>
    <property type="match status" value="1"/>
</dbReference>
<gene>
    <name evidence="2" type="ORF">IMG5_057310</name>
</gene>
<dbReference type="RefSeq" id="XP_004037252.1">
    <property type="nucleotide sequence ID" value="XM_004037204.1"/>
</dbReference>
<dbReference type="AlphaFoldDB" id="G0QND3"/>
<dbReference type="OrthoDB" id="273452at2759"/>
<feature type="domain" description="DUF676" evidence="1">
    <location>
        <begin position="22"/>
        <end position="209"/>
    </location>
</feature>
<dbReference type="Gene3D" id="3.40.50.1820">
    <property type="entry name" value="alpha/beta hydrolase"/>
    <property type="match status" value="1"/>
</dbReference>